<dbReference type="GO" id="GO:0001407">
    <property type="term" value="P:glycerophosphodiester transmembrane transport"/>
    <property type="evidence" value="ECO:0007669"/>
    <property type="project" value="TreeGrafter"/>
</dbReference>
<dbReference type="InterPro" id="IPR017871">
    <property type="entry name" value="ABC_transporter-like_CS"/>
</dbReference>
<dbReference type="FunFam" id="3.40.50.300:FF:000042">
    <property type="entry name" value="Maltose/maltodextrin ABC transporter, ATP-binding protein"/>
    <property type="match status" value="1"/>
</dbReference>
<comment type="similarity">
    <text evidence="2">Belongs to the ABC transporter superfamily.</text>
</comment>
<dbReference type="InterPro" id="IPR027417">
    <property type="entry name" value="P-loop_NTPase"/>
</dbReference>
<dbReference type="GO" id="GO:0140359">
    <property type="term" value="F:ABC-type transporter activity"/>
    <property type="evidence" value="ECO:0007669"/>
    <property type="project" value="InterPro"/>
</dbReference>
<dbReference type="AlphaFoldDB" id="A0A7C9RK80"/>
<name>A0A7C9RK80_9BRAD</name>
<keyword evidence="9" id="KW-1278">Translocase</keyword>
<dbReference type="PROSITE" id="PS50893">
    <property type="entry name" value="ABC_TRANSPORTER_2"/>
    <property type="match status" value="1"/>
</dbReference>
<evidence type="ECO:0000313" key="13">
    <source>
        <dbReference type="EMBL" id="NGX99543.1"/>
    </source>
</evidence>
<keyword evidence="6" id="KW-0762">Sugar transport</keyword>
<gene>
    <name evidence="13" type="ORF">G4V63_31450</name>
</gene>
<sequence length="365" mass="39512">MANVVLHEVRKTYPGGVDAIKGINFEVGDGQFCVLVGPSGCGKSTLLRMVAGLETVTGGTIDIGGRVVNEIEPADRDIAMVFQNYALYPHMTVYNNMAYGLRNRGMPKPEIDTRVREAAQILEITPMLERKPRQLSGGQRQRVAMGRAIVRQPKVFLFDEPLSNLDAKLRIAMRVEIRKLQRRLKTTSIYVTHDQLEAMTLADITVVLHGGVVEQIGRPLDVYRKPATTFVASFIGAPPMNLLSVKTNDLGGLLDVLQIKVPGDAILGVRPEDFAMAGPAHGGLALELVIDAIERVGAETFVYGTRARDGAGPTVSAKPGELPPGEIIVRLPGEAAPAVGERIRVTAARDKLHLFSADGRSRLAN</sequence>
<dbReference type="InterPro" id="IPR003439">
    <property type="entry name" value="ABC_transporter-like_ATP-bd"/>
</dbReference>
<evidence type="ECO:0000256" key="8">
    <source>
        <dbReference type="ARBA" id="ARBA00022840"/>
    </source>
</evidence>
<keyword evidence="3" id="KW-0813">Transport</keyword>
<dbReference type="GO" id="GO:0015794">
    <property type="term" value="P:glycerol-3-phosphate transmembrane transport"/>
    <property type="evidence" value="ECO:0007669"/>
    <property type="project" value="TreeGrafter"/>
</dbReference>
<dbReference type="GO" id="GO:0016887">
    <property type="term" value="F:ATP hydrolysis activity"/>
    <property type="evidence" value="ECO:0007669"/>
    <property type="project" value="InterPro"/>
</dbReference>
<dbReference type="CDD" id="cd03301">
    <property type="entry name" value="ABC_MalK_N"/>
    <property type="match status" value="1"/>
</dbReference>
<evidence type="ECO:0000259" key="12">
    <source>
        <dbReference type="PROSITE" id="PS50893"/>
    </source>
</evidence>
<comment type="caution">
    <text evidence="13">The sequence shown here is derived from an EMBL/GenBank/DDBJ whole genome shotgun (WGS) entry which is preliminary data.</text>
</comment>
<dbReference type="PANTHER" id="PTHR43875:SF12">
    <property type="entry name" value="SN-GLYCEROL-3-PHOSPHATE IMPORT ATP-BINDING PROTEIN UGPC"/>
    <property type="match status" value="1"/>
</dbReference>
<keyword evidence="14" id="KW-1185">Reference proteome</keyword>
<dbReference type="EMBL" id="JAAMRR010001610">
    <property type="protein sequence ID" value="NGX99543.1"/>
    <property type="molecule type" value="Genomic_DNA"/>
</dbReference>
<comment type="function">
    <text evidence="11">Involved in beta-(1--&gt;2)glucan export. Transmembrane domains (TMD) form a pore in the inner membrane and the ATP-binding domain (NBD) is responsible for energy generation.</text>
</comment>
<protein>
    <submittedName>
        <fullName evidence="13">Sn-glycerol-3-phosphate import ATP-binding protein UgpC</fullName>
    </submittedName>
</protein>
<dbReference type="SUPFAM" id="SSF52540">
    <property type="entry name" value="P-loop containing nucleoside triphosphate hydrolases"/>
    <property type="match status" value="1"/>
</dbReference>
<dbReference type="GO" id="GO:0005524">
    <property type="term" value="F:ATP binding"/>
    <property type="evidence" value="ECO:0007669"/>
    <property type="project" value="UniProtKB-KW"/>
</dbReference>
<accession>A0A7C9RK80</accession>
<dbReference type="PANTHER" id="PTHR43875">
    <property type="entry name" value="MALTODEXTRIN IMPORT ATP-BINDING PROTEIN MSMX"/>
    <property type="match status" value="1"/>
</dbReference>
<organism evidence="13 14">
    <name type="scientific">Candidatus Afipia apatlaquensis</name>
    <dbReference type="NCBI Taxonomy" id="2712852"/>
    <lineage>
        <taxon>Bacteria</taxon>
        <taxon>Pseudomonadati</taxon>
        <taxon>Pseudomonadota</taxon>
        <taxon>Alphaproteobacteria</taxon>
        <taxon>Hyphomicrobiales</taxon>
        <taxon>Nitrobacteraceae</taxon>
        <taxon>Afipia</taxon>
    </lineage>
</organism>
<dbReference type="Proteomes" id="UP000480266">
    <property type="component" value="Unassembled WGS sequence"/>
</dbReference>
<reference evidence="13" key="1">
    <citation type="submission" date="2020-02" db="EMBL/GenBank/DDBJ databases">
        <title>Draft genome sequence of Candidatus Afipia apatlaquensis IBT-C3, a potential strain for decolorization of textile dyes.</title>
        <authorList>
            <person name="Sanchez-Reyes A."/>
            <person name="Breton-Deval L."/>
            <person name="Mangelson H."/>
            <person name="Sanchez-Flores A."/>
        </authorList>
    </citation>
    <scope>NUCLEOTIDE SEQUENCE [LARGE SCALE GENOMIC DNA]</scope>
    <source>
        <strain evidence="13">IBT-C3</strain>
    </source>
</reference>
<keyword evidence="7" id="KW-0547">Nucleotide-binding</keyword>
<evidence type="ECO:0000256" key="9">
    <source>
        <dbReference type="ARBA" id="ARBA00022967"/>
    </source>
</evidence>
<evidence type="ECO:0000256" key="11">
    <source>
        <dbReference type="ARBA" id="ARBA00024722"/>
    </source>
</evidence>
<dbReference type="NCBIfam" id="NF008653">
    <property type="entry name" value="PRK11650.1"/>
    <property type="match status" value="1"/>
</dbReference>
<dbReference type="InterPro" id="IPR047641">
    <property type="entry name" value="ABC_transpr_MalK/UgpC-like"/>
</dbReference>
<feature type="domain" description="ABC transporter" evidence="12">
    <location>
        <begin position="4"/>
        <end position="235"/>
    </location>
</feature>
<evidence type="ECO:0000256" key="7">
    <source>
        <dbReference type="ARBA" id="ARBA00022741"/>
    </source>
</evidence>
<dbReference type="SUPFAM" id="SSF50331">
    <property type="entry name" value="MOP-like"/>
    <property type="match status" value="1"/>
</dbReference>
<keyword evidence="10" id="KW-0472">Membrane</keyword>
<dbReference type="GO" id="GO:0055052">
    <property type="term" value="C:ATP-binding cassette (ABC) transporter complex, substrate-binding subunit-containing"/>
    <property type="evidence" value="ECO:0007669"/>
    <property type="project" value="TreeGrafter"/>
</dbReference>
<dbReference type="Gene3D" id="3.40.50.300">
    <property type="entry name" value="P-loop containing nucleotide triphosphate hydrolases"/>
    <property type="match status" value="1"/>
</dbReference>
<dbReference type="SMART" id="SM00382">
    <property type="entry name" value="AAA"/>
    <property type="match status" value="1"/>
</dbReference>
<evidence type="ECO:0000256" key="5">
    <source>
        <dbReference type="ARBA" id="ARBA00022519"/>
    </source>
</evidence>
<dbReference type="Pfam" id="PF00005">
    <property type="entry name" value="ABC_tran"/>
    <property type="match status" value="1"/>
</dbReference>
<dbReference type="PROSITE" id="PS00211">
    <property type="entry name" value="ABC_TRANSPORTER_1"/>
    <property type="match status" value="1"/>
</dbReference>
<evidence type="ECO:0000256" key="6">
    <source>
        <dbReference type="ARBA" id="ARBA00022597"/>
    </source>
</evidence>
<evidence type="ECO:0000256" key="4">
    <source>
        <dbReference type="ARBA" id="ARBA00022475"/>
    </source>
</evidence>
<evidence type="ECO:0000256" key="10">
    <source>
        <dbReference type="ARBA" id="ARBA00023136"/>
    </source>
</evidence>
<dbReference type="GO" id="GO:0008643">
    <property type="term" value="P:carbohydrate transport"/>
    <property type="evidence" value="ECO:0007669"/>
    <property type="project" value="InterPro"/>
</dbReference>
<dbReference type="InterPro" id="IPR008995">
    <property type="entry name" value="Mo/tungstate-bd_C_term_dom"/>
</dbReference>
<evidence type="ECO:0000256" key="2">
    <source>
        <dbReference type="ARBA" id="ARBA00005417"/>
    </source>
</evidence>
<keyword evidence="4" id="KW-1003">Cell membrane</keyword>
<dbReference type="Gene3D" id="2.40.50.100">
    <property type="match status" value="1"/>
</dbReference>
<evidence type="ECO:0000313" key="14">
    <source>
        <dbReference type="Proteomes" id="UP000480266"/>
    </source>
</evidence>
<keyword evidence="8 13" id="KW-0067">ATP-binding</keyword>
<keyword evidence="5" id="KW-0997">Cell inner membrane</keyword>
<proteinExistence type="inferred from homology"/>
<evidence type="ECO:0000256" key="3">
    <source>
        <dbReference type="ARBA" id="ARBA00022448"/>
    </source>
</evidence>
<dbReference type="InterPro" id="IPR015855">
    <property type="entry name" value="ABC_transpr_MalK-like"/>
</dbReference>
<dbReference type="InterPro" id="IPR003593">
    <property type="entry name" value="AAA+_ATPase"/>
</dbReference>
<evidence type="ECO:0000256" key="1">
    <source>
        <dbReference type="ARBA" id="ARBA00004417"/>
    </source>
</evidence>
<comment type="subcellular location">
    <subcellularLocation>
        <location evidence="1">Cell inner membrane</location>
        <topology evidence="1">Peripheral membrane protein</topology>
    </subcellularLocation>
</comment>